<reference evidence="2" key="1">
    <citation type="submission" date="2019-10" db="EMBL/GenBank/DDBJ databases">
        <title>Description of Paenibacillus glebae sp. nov.</title>
        <authorList>
            <person name="Carlier A."/>
            <person name="Qi S."/>
        </authorList>
    </citation>
    <scope>NUCLEOTIDE SEQUENCE</scope>
    <source>
        <strain evidence="2">LMG 31456</strain>
    </source>
</reference>
<gene>
    <name evidence="2" type="ORF">GC093_03185</name>
</gene>
<protein>
    <submittedName>
        <fullName evidence="2">Paeninodin family lasso peptide</fullName>
    </submittedName>
</protein>
<evidence type="ECO:0000313" key="3">
    <source>
        <dbReference type="Proteomes" id="UP000641588"/>
    </source>
</evidence>
<feature type="region of interest" description="Disordered" evidence="1">
    <location>
        <begin position="18"/>
        <end position="42"/>
    </location>
</feature>
<sequence>MQKNDWTVPMLEALDIKQTMNGKSSKSNDGGQGGDDSDSSGS</sequence>
<comment type="caution">
    <text evidence="2">The sequence shown here is derived from an EMBL/GenBank/DDBJ whole genome shotgun (WGS) entry which is preliminary data.</text>
</comment>
<name>A0A972JY69_9BACL</name>
<organism evidence="2 3">
    <name type="scientific">Paenibacillus foliorum</name>
    <dbReference type="NCBI Taxonomy" id="2654974"/>
    <lineage>
        <taxon>Bacteria</taxon>
        <taxon>Bacillati</taxon>
        <taxon>Bacillota</taxon>
        <taxon>Bacilli</taxon>
        <taxon>Bacillales</taxon>
        <taxon>Paenibacillaceae</taxon>
        <taxon>Paenibacillus</taxon>
    </lineage>
</organism>
<proteinExistence type="predicted"/>
<dbReference type="NCBIfam" id="NF033524">
    <property type="entry name" value="lasso_PadeA_fam"/>
    <property type="match status" value="1"/>
</dbReference>
<keyword evidence="3" id="KW-1185">Reference proteome</keyword>
<dbReference type="RefSeq" id="WP_171650423.1">
    <property type="nucleotide sequence ID" value="NZ_WHOD01000013.1"/>
</dbReference>
<evidence type="ECO:0000256" key="1">
    <source>
        <dbReference type="SAM" id="MobiDB-lite"/>
    </source>
</evidence>
<evidence type="ECO:0000313" key="2">
    <source>
        <dbReference type="EMBL" id="NOU92241.1"/>
    </source>
</evidence>
<dbReference type="InterPro" id="IPR049825">
    <property type="entry name" value="Lasso_PadeA-like"/>
</dbReference>
<dbReference type="EMBL" id="WHOD01000013">
    <property type="protein sequence ID" value="NOU92241.1"/>
    <property type="molecule type" value="Genomic_DNA"/>
</dbReference>
<dbReference type="AlphaFoldDB" id="A0A972JY69"/>
<accession>A0A972JY69</accession>
<dbReference type="Proteomes" id="UP000641588">
    <property type="component" value="Unassembled WGS sequence"/>
</dbReference>